<dbReference type="InterPro" id="IPR021457">
    <property type="entry name" value="DUF3108"/>
</dbReference>
<feature type="chain" id="PRO_5016806322" evidence="1">
    <location>
        <begin position="21"/>
        <end position="283"/>
    </location>
</feature>
<dbReference type="KEGG" id="ptaw:DW352_16620"/>
<feature type="signal peptide" evidence="1">
    <location>
        <begin position="1"/>
        <end position="20"/>
    </location>
</feature>
<organism evidence="2 3">
    <name type="scientific">Pseudolabrys taiwanensis</name>
    <dbReference type="NCBI Taxonomy" id="331696"/>
    <lineage>
        <taxon>Bacteria</taxon>
        <taxon>Pseudomonadati</taxon>
        <taxon>Pseudomonadota</taxon>
        <taxon>Alphaproteobacteria</taxon>
        <taxon>Hyphomicrobiales</taxon>
        <taxon>Xanthobacteraceae</taxon>
        <taxon>Pseudolabrys</taxon>
    </lineage>
</organism>
<dbReference type="RefSeq" id="WP_115692384.1">
    <property type="nucleotide sequence ID" value="NZ_CP031417.1"/>
</dbReference>
<gene>
    <name evidence="2" type="ORF">DW352_16620</name>
</gene>
<proteinExistence type="predicted"/>
<reference evidence="2 3" key="1">
    <citation type="submission" date="2018-07" db="EMBL/GenBank/DDBJ databases">
        <authorList>
            <person name="Quirk P.G."/>
            <person name="Krulwich T.A."/>
        </authorList>
    </citation>
    <scope>NUCLEOTIDE SEQUENCE [LARGE SCALE GENOMIC DNA]</scope>
    <source>
        <strain evidence="2 3">CC-BB4</strain>
    </source>
</reference>
<evidence type="ECO:0000313" key="2">
    <source>
        <dbReference type="EMBL" id="AXK82005.1"/>
    </source>
</evidence>
<dbReference type="Pfam" id="PF11306">
    <property type="entry name" value="DUF3108"/>
    <property type="match status" value="1"/>
</dbReference>
<accession>A0A345ZYK8</accession>
<protein>
    <submittedName>
        <fullName evidence="2">DUF3108 domain-containing protein</fullName>
    </submittedName>
</protein>
<keyword evidence="1" id="KW-0732">Signal</keyword>
<sequence>MLASRIVIGFVACGLVSVVAAPDVARAQAKLDAQYTATLAGLPIGSGNWVIEFGDTNYSAAANGTTTGLLRAFTGGQGTTAARGTLSGSRAMSSIYAATISTRRKSDEIRLTIANGSVKDFKVDPPQDDDPERVPLTEANRQNVLDPMTASMVRVLGNGDLLTPDACQRKLSVFDGRMRYDLDLAFKRMDKVKAEKGYAGPVVVCAIYFEPVAGHIPTRTAIRYMTNLRDMEVWLAPVAGTRMLVPFRAQGPTPVGEAVLEATQFVSLPLPTKAAVTTSPKTE</sequence>
<dbReference type="AlphaFoldDB" id="A0A345ZYK8"/>
<dbReference type="OrthoDB" id="7630100at2"/>
<evidence type="ECO:0000256" key="1">
    <source>
        <dbReference type="SAM" id="SignalP"/>
    </source>
</evidence>
<evidence type="ECO:0000313" key="3">
    <source>
        <dbReference type="Proteomes" id="UP000254889"/>
    </source>
</evidence>
<dbReference type="EMBL" id="CP031417">
    <property type="protein sequence ID" value="AXK82005.1"/>
    <property type="molecule type" value="Genomic_DNA"/>
</dbReference>
<dbReference type="Proteomes" id="UP000254889">
    <property type="component" value="Chromosome"/>
</dbReference>
<name>A0A345ZYK8_9HYPH</name>
<keyword evidence="3" id="KW-1185">Reference proteome</keyword>